<dbReference type="AlphaFoldDB" id="A0A5B7CT71"/>
<reference evidence="2 3" key="1">
    <citation type="submission" date="2019-05" db="EMBL/GenBank/DDBJ databases">
        <title>Another draft genome of Portunus trituberculatus and its Hox gene families provides insights of decapod evolution.</title>
        <authorList>
            <person name="Jeong J.-H."/>
            <person name="Song I."/>
            <person name="Kim S."/>
            <person name="Choi T."/>
            <person name="Kim D."/>
            <person name="Ryu S."/>
            <person name="Kim W."/>
        </authorList>
    </citation>
    <scope>NUCLEOTIDE SEQUENCE [LARGE SCALE GENOMIC DNA]</scope>
    <source>
        <tissue evidence="2">Muscle</tissue>
    </source>
</reference>
<sequence length="93" mass="10208">MRGRYGGVRSVWRQEPGRRVAEGETDSQTERGREGGREEGGWGVGDDVCVVLQRGHVSCTGIPPHFLLQWQMCTASPHLSSAILRLLIGHAVI</sequence>
<feature type="compositionally biased region" description="Basic and acidic residues" evidence="1">
    <location>
        <begin position="15"/>
        <end position="40"/>
    </location>
</feature>
<keyword evidence="3" id="KW-1185">Reference proteome</keyword>
<accession>A0A5B7CT71</accession>
<name>A0A5B7CT71_PORTR</name>
<evidence type="ECO:0000313" key="3">
    <source>
        <dbReference type="Proteomes" id="UP000324222"/>
    </source>
</evidence>
<organism evidence="2 3">
    <name type="scientific">Portunus trituberculatus</name>
    <name type="common">Swimming crab</name>
    <name type="synonym">Neptunus trituberculatus</name>
    <dbReference type="NCBI Taxonomy" id="210409"/>
    <lineage>
        <taxon>Eukaryota</taxon>
        <taxon>Metazoa</taxon>
        <taxon>Ecdysozoa</taxon>
        <taxon>Arthropoda</taxon>
        <taxon>Crustacea</taxon>
        <taxon>Multicrustacea</taxon>
        <taxon>Malacostraca</taxon>
        <taxon>Eumalacostraca</taxon>
        <taxon>Eucarida</taxon>
        <taxon>Decapoda</taxon>
        <taxon>Pleocyemata</taxon>
        <taxon>Brachyura</taxon>
        <taxon>Eubrachyura</taxon>
        <taxon>Portunoidea</taxon>
        <taxon>Portunidae</taxon>
        <taxon>Portuninae</taxon>
        <taxon>Portunus</taxon>
    </lineage>
</organism>
<comment type="caution">
    <text evidence="2">The sequence shown here is derived from an EMBL/GenBank/DDBJ whole genome shotgun (WGS) entry which is preliminary data.</text>
</comment>
<gene>
    <name evidence="2" type="ORF">E2C01_003302</name>
</gene>
<evidence type="ECO:0000313" key="2">
    <source>
        <dbReference type="EMBL" id="MPC10663.1"/>
    </source>
</evidence>
<protein>
    <submittedName>
        <fullName evidence="2">Uncharacterized protein</fullName>
    </submittedName>
</protein>
<dbReference type="Proteomes" id="UP000324222">
    <property type="component" value="Unassembled WGS sequence"/>
</dbReference>
<dbReference type="EMBL" id="VSRR010000126">
    <property type="protein sequence ID" value="MPC10663.1"/>
    <property type="molecule type" value="Genomic_DNA"/>
</dbReference>
<evidence type="ECO:0000256" key="1">
    <source>
        <dbReference type="SAM" id="MobiDB-lite"/>
    </source>
</evidence>
<feature type="region of interest" description="Disordered" evidence="1">
    <location>
        <begin position="1"/>
        <end position="42"/>
    </location>
</feature>
<proteinExistence type="predicted"/>